<gene>
    <name evidence="7" type="ORF">NC653_013371</name>
</gene>
<dbReference type="InterPro" id="IPR004864">
    <property type="entry name" value="LEA_2"/>
</dbReference>
<sequence length="180" mass="19975">MDSTKNDAPDGKTKGRFCLLASGALIFVGIAILLYLTQFQPHKPRFIIQDARNPNAHIGIYYEKLDVHAIYQHQQITLATALPRTYLDHEEVSVWSPVLYGKDVAISPLVAAGLMEDLQSGCVSLDIKVSGRLKWKLGSSMIGKYQLIANCPAYIPLGNPSKMESAVKYEFVHLCKVKVE</sequence>
<evidence type="ECO:0000256" key="4">
    <source>
        <dbReference type="ARBA" id="ARBA00023136"/>
    </source>
</evidence>
<dbReference type="Pfam" id="PF03168">
    <property type="entry name" value="LEA_2"/>
    <property type="match status" value="1"/>
</dbReference>
<comment type="subcellular location">
    <subcellularLocation>
        <location evidence="1">Membrane</location>
        <topology evidence="1">Single-pass membrane protein</topology>
    </subcellularLocation>
</comment>
<evidence type="ECO:0000256" key="3">
    <source>
        <dbReference type="ARBA" id="ARBA00022989"/>
    </source>
</evidence>
<reference evidence="7" key="1">
    <citation type="journal article" date="2023" name="Mol. Ecol. Resour.">
        <title>Chromosome-level genome assembly of a triploid poplar Populus alba 'Berolinensis'.</title>
        <authorList>
            <person name="Chen S."/>
            <person name="Yu Y."/>
            <person name="Wang X."/>
            <person name="Wang S."/>
            <person name="Zhang T."/>
            <person name="Zhou Y."/>
            <person name="He R."/>
            <person name="Meng N."/>
            <person name="Wang Y."/>
            <person name="Liu W."/>
            <person name="Liu Z."/>
            <person name="Liu J."/>
            <person name="Guo Q."/>
            <person name="Huang H."/>
            <person name="Sederoff R.R."/>
            <person name="Wang G."/>
            <person name="Qu G."/>
            <person name="Chen S."/>
        </authorList>
    </citation>
    <scope>NUCLEOTIDE SEQUENCE</scope>
    <source>
        <strain evidence="7">SC-2020</strain>
    </source>
</reference>
<keyword evidence="8" id="KW-1185">Reference proteome</keyword>
<dbReference type="PANTHER" id="PTHR31415:SF166">
    <property type="entry name" value="LATE EMBRYOGENESIS ABUNDANT (LEA) HYDROXYPROLINE-RICH GLYCOPROTEIN FAMILY"/>
    <property type="match status" value="1"/>
</dbReference>
<organism evidence="7 8">
    <name type="scientific">Populus alba x Populus x berolinensis</name>
    <dbReference type="NCBI Taxonomy" id="444605"/>
    <lineage>
        <taxon>Eukaryota</taxon>
        <taxon>Viridiplantae</taxon>
        <taxon>Streptophyta</taxon>
        <taxon>Embryophyta</taxon>
        <taxon>Tracheophyta</taxon>
        <taxon>Spermatophyta</taxon>
        <taxon>Magnoliopsida</taxon>
        <taxon>eudicotyledons</taxon>
        <taxon>Gunneridae</taxon>
        <taxon>Pentapetalae</taxon>
        <taxon>rosids</taxon>
        <taxon>fabids</taxon>
        <taxon>Malpighiales</taxon>
        <taxon>Salicaceae</taxon>
        <taxon>Saliceae</taxon>
        <taxon>Populus</taxon>
    </lineage>
</organism>
<name>A0AAD6W2I6_9ROSI</name>
<dbReference type="InterPro" id="IPR044839">
    <property type="entry name" value="NDR1-like"/>
</dbReference>
<dbReference type="PANTHER" id="PTHR31415">
    <property type="entry name" value="OS05G0367900 PROTEIN"/>
    <property type="match status" value="1"/>
</dbReference>
<feature type="domain" description="Late embryogenesis abundant protein LEA-2 subgroup" evidence="6">
    <location>
        <begin position="51"/>
        <end position="143"/>
    </location>
</feature>
<dbReference type="GO" id="GO:0098542">
    <property type="term" value="P:defense response to other organism"/>
    <property type="evidence" value="ECO:0007669"/>
    <property type="project" value="InterPro"/>
</dbReference>
<feature type="transmembrane region" description="Helical" evidence="5">
    <location>
        <begin position="17"/>
        <end position="36"/>
    </location>
</feature>
<evidence type="ECO:0000256" key="2">
    <source>
        <dbReference type="ARBA" id="ARBA00022692"/>
    </source>
</evidence>
<evidence type="ECO:0000256" key="5">
    <source>
        <dbReference type="SAM" id="Phobius"/>
    </source>
</evidence>
<evidence type="ECO:0000313" key="7">
    <source>
        <dbReference type="EMBL" id="KAJ6996752.1"/>
    </source>
</evidence>
<keyword evidence="4 5" id="KW-0472">Membrane</keyword>
<dbReference type="Proteomes" id="UP001164929">
    <property type="component" value="Chromosome 5"/>
</dbReference>
<comment type="caution">
    <text evidence="7">The sequence shown here is derived from an EMBL/GenBank/DDBJ whole genome shotgun (WGS) entry which is preliminary data.</text>
</comment>
<evidence type="ECO:0000313" key="8">
    <source>
        <dbReference type="Proteomes" id="UP001164929"/>
    </source>
</evidence>
<accession>A0AAD6W2I6</accession>
<evidence type="ECO:0000259" key="6">
    <source>
        <dbReference type="Pfam" id="PF03168"/>
    </source>
</evidence>
<dbReference type="AlphaFoldDB" id="A0AAD6W2I6"/>
<protein>
    <recommendedName>
        <fullName evidence="6">Late embryogenesis abundant protein LEA-2 subgroup domain-containing protein</fullName>
    </recommendedName>
</protein>
<dbReference type="GO" id="GO:0009506">
    <property type="term" value="C:plasmodesma"/>
    <property type="evidence" value="ECO:0007669"/>
    <property type="project" value="TreeGrafter"/>
</dbReference>
<proteinExistence type="predicted"/>
<keyword evidence="3 5" id="KW-1133">Transmembrane helix</keyword>
<dbReference type="GO" id="GO:0005886">
    <property type="term" value="C:plasma membrane"/>
    <property type="evidence" value="ECO:0007669"/>
    <property type="project" value="TreeGrafter"/>
</dbReference>
<dbReference type="EMBL" id="JAQIZT010000005">
    <property type="protein sequence ID" value="KAJ6996752.1"/>
    <property type="molecule type" value="Genomic_DNA"/>
</dbReference>
<evidence type="ECO:0000256" key="1">
    <source>
        <dbReference type="ARBA" id="ARBA00004167"/>
    </source>
</evidence>
<keyword evidence="2 5" id="KW-0812">Transmembrane</keyword>